<dbReference type="EMBL" id="ML975458">
    <property type="protein sequence ID" value="KAF1829211.1"/>
    <property type="molecule type" value="Genomic_DNA"/>
</dbReference>
<protein>
    <submittedName>
        <fullName evidence="2">Uncharacterized protein</fullName>
    </submittedName>
</protein>
<evidence type="ECO:0000313" key="3">
    <source>
        <dbReference type="Proteomes" id="UP000800040"/>
    </source>
</evidence>
<evidence type="ECO:0000313" key="2">
    <source>
        <dbReference type="EMBL" id="KAF1829211.1"/>
    </source>
</evidence>
<accession>A0A6A5JYH7</accession>
<evidence type="ECO:0000256" key="1">
    <source>
        <dbReference type="SAM" id="MobiDB-lite"/>
    </source>
</evidence>
<reference evidence="2" key="1">
    <citation type="submission" date="2020-01" db="EMBL/GenBank/DDBJ databases">
        <authorList>
            <consortium name="DOE Joint Genome Institute"/>
            <person name="Haridas S."/>
            <person name="Albert R."/>
            <person name="Binder M."/>
            <person name="Bloem J."/>
            <person name="Labutti K."/>
            <person name="Salamov A."/>
            <person name="Andreopoulos B."/>
            <person name="Baker S.E."/>
            <person name="Barry K."/>
            <person name="Bills G."/>
            <person name="Bluhm B.H."/>
            <person name="Cannon C."/>
            <person name="Castanera R."/>
            <person name="Culley D.E."/>
            <person name="Daum C."/>
            <person name="Ezra D."/>
            <person name="Gonzalez J.B."/>
            <person name="Henrissat B."/>
            <person name="Kuo A."/>
            <person name="Liang C."/>
            <person name="Lipzen A."/>
            <person name="Lutzoni F."/>
            <person name="Magnuson J."/>
            <person name="Mondo S."/>
            <person name="Nolan M."/>
            <person name="Ohm R."/>
            <person name="Pangilinan J."/>
            <person name="Park H.-J."/>
            <person name="Ramirez L."/>
            <person name="Alfaro M."/>
            <person name="Sun H."/>
            <person name="Tritt A."/>
            <person name="Yoshinaga Y."/>
            <person name="Zwiers L.-H."/>
            <person name="Turgeon B.G."/>
            <person name="Goodwin S.B."/>
            <person name="Spatafora J.W."/>
            <person name="Crous P.W."/>
            <person name="Grigoriev I.V."/>
        </authorList>
    </citation>
    <scope>NUCLEOTIDE SEQUENCE</scope>
    <source>
        <strain evidence="2">P77</strain>
    </source>
</reference>
<feature type="region of interest" description="Disordered" evidence="1">
    <location>
        <begin position="47"/>
        <end position="67"/>
    </location>
</feature>
<organism evidence="2 3">
    <name type="scientific">Decorospora gaudefroyi</name>
    <dbReference type="NCBI Taxonomy" id="184978"/>
    <lineage>
        <taxon>Eukaryota</taxon>
        <taxon>Fungi</taxon>
        <taxon>Dikarya</taxon>
        <taxon>Ascomycota</taxon>
        <taxon>Pezizomycotina</taxon>
        <taxon>Dothideomycetes</taxon>
        <taxon>Pleosporomycetidae</taxon>
        <taxon>Pleosporales</taxon>
        <taxon>Pleosporineae</taxon>
        <taxon>Pleosporaceae</taxon>
        <taxon>Decorospora</taxon>
    </lineage>
</organism>
<name>A0A6A5JYH7_9PLEO</name>
<sequence length="67" mass="7545">MSWEEEANTRHCRPSSYLENTMGTKLQNIGSERKRCALNPAAQYPVPSPFPRTKQCPTPIPKLVASE</sequence>
<dbReference type="Proteomes" id="UP000800040">
    <property type="component" value="Unassembled WGS sequence"/>
</dbReference>
<proteinExistence type="predicted"/>
<keyword evidence="3" id="KW-1185">Reference proteome</keyword>
<gene>
    <name evidence="2" type="ORF">BDW02DRAFT_178026</name>
</gene>
<dbReference type="AlphaFoldDB" id="A0A6A5JYH7"/>